<gene>
    <name evidence="1" type="ORF">VL23_21650</name>
</gene>
<reference evidence="1 2" key="1">
    <citation type="journal article" date="2015" name="Antimicrob. Agents Chemother.">
        <title>Whole-Genome Sequencing Identifies Emergence of a Quinolone Resistance Mutation in a Case of Stenotrophomonas maltophilia Bacteremia.</title>
        <authorList>
            <person name="Pak T.R."/>
            <person name="Altman D.R."/>
            <person name="Attie O."/>
            <person name="Sebra R."/>
            <person name="Hamula C.L."/>
            <person name="Lewis M."/>
            <person name="Deikus G."/>
            <person name="Newman L.C."/>
            <person name="Fang G."/>
            <person name="Hand J."/>
            <person name="Papel G."/>
            <person name="Wallach F."/>
            <person name="Schadt E.E."/>
            <person name="Huprikar S."/>
            <person name="van Bakel H."/>
            <person name="Kasarskis A."/>
            <person name="Bashir A."/>
        </authorList>
    </citation>
    <scope>NUCLEOTIDE SEQUENCE [LARGE SCALE GENOMIC DNA]</scope>
    <source>
        <strain evidence="1 2">ISMMS6</strain>
    </source>
</reference>
<protein>
    <submittedName>
        <fullName evidence="1">Uncharacterized protein</fullName>
    </submittedName>
</protein>
<evidence type="ECO:0000313" key="1">
    <source>
        <dbReference type="EMBL" id="KOO70270.1"/>
    </source>
</evidence>
<dbReference type="AlphaFoldDB" id="A0AB34TCJ4"/>
<name>A0AB34TCJ4_STEMA</name>
<accession>A0AB34TCJ4</accession>
<dbReference type="EMBL" id="JZIW01000010">
    <property type="protein sequence ID" value="KOO70270.1"/>
    <property type="molecule type" value="Genomic_DNA"/>
</dbReference>
<organism evidence="1 2">
    <name type="scientific">Stenotrophomonas maltophilia</name>
    <name type="common">Pseudomonas maltophilia</name>
    <name type="synonym">Xanthomonas maltophilia</name>
    <dbReference type="NCBI Taxonomy" id="40324"/>
    <lineage>
        <taxon>Bacteria</taxon>
        <taxon>Pseudomonadati</taxon>
        <taxon>Pseudomonadota</taxon>
        <taxon>Gammaproteobacteria</taxon>
        <taxon>Lysobacterales</taxon>
        <taxon>Lysobacteraceae</taxon>
        <taxon>Stenotrophomonas</taxon>
        <taxon>Stenotrophomonas maltophilia group</taxon>
    </lineage>
</organism>
<evidence type="ECO:0000313" key="2">
    <source>
        <dbReference type="Proteomes" id="UP000037632"/>
    </source>
</evidence>
<dbReference type="Proteomes" id="UP000037632">
    <property type="component" value="Unassembled WGS sequence"/>
</dbReference>
<proteinExistence type="predicted"/>
<comment type="caution">
    <text evidence="1">The sequence shown here is derived from an EMBL/GenBank/DDBJ whole genome shotgun (WGS) entry which is preliminary data.</text>
</comment>
<sequence length="80" mass="9519">MSREVTERDLRHPKYAEGEPSDYEFRADREIVRKDRWEMAIHSIRYHLGDRRREFEVGDIVGAVKAMVASFPDREDEDHG</sequence>